<keyword evidence="1" id="KW-0472">Membrane</keyword>
<feature type="domain" description="YdbS-like PH" evidence="2">
    <location>
        <begin position="73"/>
        <end position="149"/>
    </location>
</feature>
<feature type="transmembrane region" description="Helical" evidence="1">
    <location>
        <begin position="20"/>
        <end position="42"/>
    </location>
</feature>
<feature type="transmembrane region" description="Helical" evidence="1">
    <location>
        <begin position="48"/>
        <end position="66"/>
    </location>
</feature>
<comment type="caution">
    <text evidence="3">The sequence shown here is derived from an EMBL/GenBank/DDBJ whole genome shotgun (WGS) entry which is preliminary data.</text>
</comment>
<evidence type="ECO:0000313" key="3">
    <source>
        <dbReference type="EMBL" id="MBU7598295.1"/>
    </source>
</evidence>
<evidence type="ECO:0000259" key="2">
    <source>
        <dbReference type="Pfam" id="PF03703"/>
    </source>
</evidence>
<dbReference type="RefSeq" id="WP_211041289.1">
    <property type="nucleotide sequence ID" value="NZ_JAELVF020000001.1"/>
</dbReference>
<name>A0A949N1W2_9ACTN</name>
<keyword evidence="4" id="KW-1185">Reference proteome</keyword>
<protein>
    <submittedName>
        <fullName evidence="3">PH domain-containing protein</fullName>
    </submittedName>
</protein>
<dbReference type="InterPro" id="IPR005182">
    <property type="entry name" value="YdbS-like_PH"/>
</dbReference>
<accession>A0A949N1W2</accession>
<keyword evidence="1" id="KW-0812">Transmembrane</keyword>
<sequence length="162" mass="17542">MEIQLRPPHHRVERRAVGLWTARALALVLPVVLVLGTAATIWPGSRTWTLPLLVAAAVLGALYAAVMPSWRYAVHRWEVTDEAVYAAAGWFVREWRIAPLSRIQTVDTVRGPMDQLLNLSTLVVTTASSSGAVTIRGLAPGVAREAADRLNTSTQLTPGDAT</sequence>
<dbReference type="EMBL" id="JAELVF020000001">
    <property type="protein sequence ID" value="MBU7598295.1"/>
    <property type="molecule type" value="Genomic_DNA"/>
</dbReference>
<evidence type="ECO:0000256" key="1">
    <source>
        <dbReference type="SAM" id="Phobius"/>
    </source>
</evidence>
<gene>
    <name evidence="3" type="ORF">JGS22_011885</name>
</gene>
<keyword evidence="1" id="KW-1133">Transmembrane helix</keyword>
<dbReference type="Proteomes" id="UP000694501">
    <property type="component" value="Unassembled WGS sequence"/>
</dbReference>
<reference evidence="3" key="1">
    <citation type="submission" date="2021-06" db="EMBL/GenBank/DDBJ databases">
        <title>Sequencing of actinobacteria type strains.</title>
        <authorList>
            <person name="Nguyen G.-S."/>
            <person name="Wentzel A."/>
        </authorList>
    </citation>
    <scope>NUCLEOTIDE SEQUENCE</scope>
    <source>
        <strain evidence="3">P38-E01</strain>
    </source>
</reference>
<organism evidence="3 4">
    <name type="scientific">Streptomyces tardus</name>
    <dbReference type="NCBI Taxonomy" id="2780544"/>
    <lineage>
        <taxon>Bacteria</taxon>
        <taxon>Bacillati</taxon>
        <taxon>Actinomycetota</taxon>
        <taxon>Actinomycetes</taxon>
        <taxon>Kitasatosporales</taxon>
        <taxon>Streptomycetaceae</taxon>
        <taxon>Streptomyces</taxon>
    </lineage>
</organism>
<dbReference type="AlphaFoldDB" id="A0A949N1W2"/>
<proteinExistence type="predicted"/>
<dbReference type="Pfam" id="PF03703">
    <property type="entry name" value="bPH_2"/>
    <property type="match status" value="1"/>
</dbReference>
<evidence type="ECO:0000313" key="4">
    <source>
        <dbReference type="Proteomes" id="UP000694501"/>
    </source>
</evidence>
<dbReference type="PANTHER" id="PTHR34473:SF3">
    <property type="entry name" value="TRANSMEMBRANE PROTEIN-RELATED"/>
    <property type="match status" value="1"/>
</dbReference>
<dbReference type="PANTHER" id="PTHR34473">
    <property type="entry name" value="UPF0699 TRANSMEMBRANE PROTEIN YDBS"/>
    <property type="match status" value="1"/>
</dbReference>